<dbReference type="OrthoDB" id="4096440at2759"/>
<keyword evidence="3" id="KW-1185">Reference proteome</keyword>
<accession>A0A1E3QZW9</accession>
<dbReference type="RefSeq" id="XP_018988524.1">
    <property type="nucleotide sequence ID" value="XM_019127788.1"/>
</dbReference>
<feature type="region of interest" description="Disordered" evidence="1">
    <location>
        <begin position="104"/>
        <end position="126"/>
    </location>
</feature>
<dbReference type="GO" id="GO:0006914">
    <property type="term" value="P:autophagy"/>
    <property type="evidence" value="ECO:0007669"/>
    <property type="project" value="InterPro"/>
</dbReference>
<dbReference type="AlphaFoldDB" id="A0A1E3QZW9"/>
<dbReference type="Gene3D" id="2.60.270.60">
    <property type="match status" value="1"/>
</dbReference>
<evidence type="ECO:0000256" key="1">
    <source>
        <dbReference type="SAM" id="MobiDB-lite"/>
    </source>
</evidence>
<evidence type="ECO:0000313" key="3">
    <source>
        <dbReference type="Proteomes" id="UP000094336"/>
    </source>
</evidence>
<dbReference type="EMBL" id="KV454426">
    <property type="protein sequence ID" value="ODQ83196.1"/>
    <property type="molecule type" value="Genomic_DNA"/>
</dbReference>
<evidence type="ECO:0000313" key="2">
    <source>
        <dbReference type="EMBL" id="ODQ83196.1"/>
    </source>
</evidence>
<gene>
    <name evidence="2" type="ORF">BABINDRAFT_159636</name>
</gene>
<sequence>MSQTKDLEITASPYFVLVQDHELHLPHTRLTTHIPTIRTIYPDEVRYVFEDDDVEPSWESEMDTGDRAAEADEDTIILIDVDKTGNIHQVKSLNPRWQVFDYQSDHTSSNSHELTHSTPPSPRKTHYRRVIIDGCVSGFTNESDADPGYKTLDELNDLINLFNDRSAKLKMMLKQ</sequence>
<dbReference type="Pfam" id="PF09795">
    <property type="entry name" value="ATG31"/>
    <property type="match status" value="1"/>
</dbReference>
<dbReference type="GO" id="GO:0000407">
    <property type="term" value="C:phagophore assembly site"/>
    <property type="evidence" value="ECO:0007669"/>
    <property type="project" value="InterPro"/>
</dbReference>
<name>A0A1E3QZW9_9ASCO</name>
<dbReference type="Proteomes" id="UP000094336">
    <property type="component" value="Unassembled WGS sequence"/>
</dbReference>
<proteinExistence type="predicted"/>
<organism evidence="2 3">
    <name type="scientific">Babjeviella inositovora NRRL Y-12698</name>
    <dbReference type="NCBI Taxonomy" id="984486"/>
    <lineage>
        <taxon>Eukaryota</taxon>
        <taxon>Fungi</taxon>
        <taxon>Dikarya</taxon>
        <taxon>Ascomycota</taxon>
        <taxon>Saccharomycotina</taxon>
        <taxon>Pichiomycetes</taxon>
        <taxon>Serinales incertae sedis</taxon>
        <taxon>Babjeviella</taxon>
    </lineage>
</organism>
<reference evidence="3" key="1">
    <citation type="submission" date="2016-05" db="EMBL/GenBank/DDBJ databases">
        <title>Comparative genomics of biotechnologically important yeasts.</title>
        <authorList>
            <consortium name="DOE Joint Genome Institute"/>
            <person name="Riley R."/>
            <person name="Haridas S."/>
            <person name="Wolfe K.H."/>
            <person name="Lopes M.R."/>
            <person name="Hittinger C.T."/>
            <person name="Goker M."/>
            <person name="Salamov A."/>
            <person name="Wisecaver J."/>
            <person name="Long T.M."/>
            <person name="Aerts A.L."/>
            <person name="Barry K."/>
            <person name="Choi C."/>
            <person name="Clum A."/>
            <person name="Coughlan A.Y."/>
            <person name="Deshpande S."/>
            <person name="Douglass A.P."/>
            <person name="Hanson S.J."/>
            <person name="Klenk H.-P."/>
            <person name="Labutti K."/>
            <person name="Lapidus A."/>
            <person name="Lindquist E."/>
            <person name="Lipzen A."/>
            <person name="Meier-Kolthoff J.P."/>
            <person name="Ohm R.A."/>
            <person name="Otillar R.P."/>
            <person name="Pangilinan J."/>
            <person name="Peng Y."/>
            <person name="Rokas A."/>
            <person name="Rosa C.A."/>
            <person name="Scheuner C."/>
            <person name="Sibirny A.A."/>
            <person name="Slot J.C."/>
            <person name="Stielow J.B."/>
            <person name="Sun H."/>
            <person name="Kurtzman C.P."/>
            <person name="Blackwell M."/>
            <person name="Grigoriev I.V."/>
            <person name="Jeffries T.W."/>
        </authorList>
    </citation>
    <scope>NUCLEOTIDE SEQUENCE [LARGE SCALE GENOMIC DNA]</scope>
    <source>
        <strain evidence="3">NRRL Y-12698</strain>
    </source>
</reference>
<dbReference type="InterPro" id="IPR018621">
    <property type="entry name" value="Atg31"/>
</dbReference>
<protein>
    <submittedName>
        <fullName evidence="2">Uncharacterized protein</fullName>
    </submittedName>
</protein>
<feature type="compositionally biased region" description="Polar residues" evidence="1">
    <location>
        <begin position="105"/>
        <end position="118"/>
    </location>
</feature>
<dbReference type="GeneID" id="30145641"/>